<dbReference type="InterPro" id="IPR003439">
    <property type="entry name" value="ABC_transporter-like_ATP-bd"/>
</dbReference>
<keyword evidence="4" id="KW-0547">Nucleotide-binding</keyword>
<dbReference type="InterPro" id="IPR011527">
    <property type="entry name" value="ABC1_TM_dom"/>
</dbReference>
<dbReference type="InterPro" id="IPR017871">
    <property type="entry name" value="ABC_transporter-like_CS"/>
</dbReference>
<evidence type="ECO:0000256" key="7">
    <source>
        <dbReference type="ARBA" id="ARBA00023136"/>
    </source>
</evidence>
<keyword evidence="6 8" id="KW-1133">Transmembrane helix</keyword>
<dbReference type="InterPro" id="IPR039421">
    <property type="entry name" value="Type_1_exporter"/>
</dbReference>
<evidence type="ECO:0000259" key="9">
    <source>
        <dbReference type="PROSITE" id="PS50893"/>
    </source>
</evidence>
<dbReference type="SUPFAM" id="SSF90123">
    <property type="entry name" value="ABC transporter transmembrane region"/>
    <property type="match status" value="1"/>
</dbReference>
<evidence type="ECO:0000256" key="4">
    <source>
        <dbReference type="ARBA" id="ARBA00022741"/>
    </source>
</evidence>
<evidence type="ECO:0000313" key="11">
    <source>
        <dbReference type="EMBL" id="NOT33948.1"/>
    </source>
</evidence>
<dbReference type="InterPro" id="IPR027417">
    <property type="entry name" value="P-loop_NTPase"/>
</dbReference>
<keyword evidence="5 11" id="KW-0067">ATP-binding</keyword>
<gene>
    <name evidence="11" type="ORF">HOP12_07235</name>
</gene>
<dbReference type="SUPFAM" id="SSF52540">
    <property type="entry name" value="P-loop containing nucleoside triphosphate hydrolases"/>
    <property type="match status" value="1"/>
</dbReference>
<dbReference type="SMART" id="SM00382">
    <property type="entry name" value="AAA"/>
    <property type="match status" value="1"/>
</dbReference>
<dbReference type="CDD" id="cd18552">
    <property type="entry name" value="ABC_6TM_MsbA_like"/>
    <property type="match status" value="1"/>
</dbReference>
<dbReference type="Gene3D" id="3.40.50.300">
    <property type="entry name" value="P-loop containing nucleotide triphosphate hydrolases"/>
    <property type="match status" value="1"/>
</dbReference>
<dbReference type="InterPro" id="IPR036640">
    <property type="entry name" value="ABC1_TM_sf"/>
</dbReference>
<feature type="domain" description="ABC transmembrane type-1" evidence="10">
    <location>
        <begin position="130"/>
        <end position="374"/>
    </location>
</feature>
<keyword evidence="3 8" id="KW-0812">Transmembrane</keyword>
<keyword evidence="7 8" id="KW-0472">Membrane</keyword>
<dbReference type="PROSITE" id="PS50893">
    <property type="entry name" value="ABC_TRANSPORTER_2"/>
    <property type="match status" value="1"/>
</dbReference>
<dbReference type="GO" id="GO:0005524">
    <property type="term" value="F:ATP binding"/>
    <property type="evidence" value="ECO:0007669"/>
    <property type="project" value="UniProtKB-KW"/>
</dbReference>
<evidence type="ECO:0000256" key="2">
    <source>
        <dbReference type="ARBA" id="ARBA00022448"/>
    </source>
</evidence>
<dbReference type="FunFam" id="3.40.50.300:FF:000287">
    <property type="entry name" value="Multidrug ABC transporter ATP-binding protein"/>
    <property type="match status" value="1"/>
</dbReference>
<evidence type="ECO:0000256" key="3">
    <source>
        <dbReference type="ARBA" id="ARBA00022692"/>
    </source>
</evidence>
<dbReference type="Gene3D" id="1.20.1560.10">
    <property type="entry name" value="ABC transporter type 1, transmembrane domain"/>
    <property type="match status" value="1"/>
</dbReference>
<evidence type="ECO:0000256" key="5">
    <source>
        <dbReference type="ARBA" id="ARBA00022840"/>
    </source>
</evidence>
<proteinExistence type="predicted"/>
<dbReference type="GO" id="GO:0140359">
    <property type="term" value="F:ABC-type transporter activity"/>
    <property type="evidence" value="ECO:0007669"/>
    <property type="project" value="InterPro"/>
</dbReference>
<feature type="domain" description="ABC transporter" evidence="9">
    <location>
        <begin position="408"/>
        <end position="642"/>
    </location>
</feature>
<dbReference type="PROSITE" id="PS00211">
    <property type="entry name" value="ABC_TRANSPORTER_1"/>
    <property type="match status" value="1"/>
</dbReference>
<reference evidence="11 12" key="1">
    <citation type="submission" date="2020-04" db="EMBL/GenBank/DDBJ databases">
        <title>Metagenomic profiling of ammonia- and methane-oxidizing microorganisms in a Dutch drinking water treatment plant.</title>
        <authorList>
            <person name="Poghosyan L."/>
            <person name="Leucker S."/>
        </authorList>
    </citation>
    <scope>NUCLEOTIDE SEQUENCE [LARGE SCALE GENOMIC DNA]</scope>
    <source>
        <strain evidence="11">S-RSF-IL-03</strain>
    </source>
</reference>
<evidence type="ECO:0000313" key="12">
    <source>
        <dbReference type="Proteomes" id="UP000580839"/>
    </source>
</evidence>
<dbReference type="GO" id="GO:0016887">
    <property type="term" value="F:ATP hydrolysis activity"/>
    <property type="evidence" value="ECO:0007669"/>
    <property type="project" value="InterPro"/>
</dbReference>
<dbReference type="AlphaFoldDB" id="A0A849SE02"/>
<dbReference type="InterPro" id="IPR003593">
    <property type="entry name" value="AAA+_ATPase"/>
</dbReference>
<evidence type="ECO:0000256" key="8">
    <source>
        <dbReference type="SAM" id="Phobius"/>
    </source>
</evidence>
<comment type="subcellular location">
    <subcellularLocation>
        <location evidence="1">Cell membrane</location>
        <topology evidence="1">Multi-pass membrane protein</topology>
    </subcellularLocation>
</comment>
<feature type="transmembrane region" description="Helical" evidence="8">
    <location>
        <begin position="222"/>
        <end position="245"/>
    </location>
</feature>
<keyword evidence="2" id="KW-0813">Transport</keyword>
<organism evidence="11 12">
    <name type="scientific">Eiseniibacteriota bacterium</name>
    <dbReference type="NCBI Taxonomy" id="2212470"/>
    <lineage>
        <taxon>Bacteria</taxon>
        <taxon>Candidatus Eiseniibacteriota</taxon>
    </lineage>
</organism>
<evidence type="ECO:0000256" key="1">
    <source>
        <dbReference type="ARBA" id="ARBA00004651"/>
    </source>
</evidence>
<dbReference type="Pfam" id="PF00664">
    <property type="entry name" value="ABC_membrane"/>
    <property type="match status" value="1"/>
</dbReference>
<feature type="transmembrane region" description="Helical" evidence="8">
    <location>
        <begin position="316"/>
        <end position="334"/>
    </location>
</feature>
<dbReference type="PANTHER" id="PTHR24221:SF654">
    <property type="entry name" value="ATP-BINDING CASSETTE SUB-FAMILY B MEMBER 6"/>
    <property type="match status" value="1"/>
</dbReference>
<dbReference type="Proteomes" id="UP000580839">
    <property type="component" value="Unassembled WGS sequence"/>
</dbReference>
<dbReference type="EMBL" id="JABFRW010000082">
    <property type="protein sequence ID" value="NOT33948.1"/>
    <property type="molecule type" value="Genomic_DNA"/>
</dbReference>
<accession>A0A849SE02</accession>
<dbReference type="GO" id="GO:0005886">
    <property type="term" value="C:plasma membrane"/>
    <property type="evidence" value="ECO:0007669"/>
    <property type="project" value="UniProtKB-SubCell"/>
</dbReference>
<dbReference type="PROSITE" id="PS50929">
    <property type="entry name" value="ABC_TM1F"/>
    <property type="match status" value="1"/>
</dbReference>
<feature type="transmembrane region" description="Helical" evidence="8">
    <location>
        <begin position="118"/>
        <end position="140"/>
    </location>
</feature>
<comment type="caution">
    <text evidence="11">The sequence shown here is derived from an EMBL/GenBank/DDBJ whole genome shotgun (WGS) entry which is preliminary data.</text>
</comment>
<evidence type="ECO:0000259" key="10">
    <source>
        <dbReference type="PROSITE" id="PS50929"/>
    </source>
</evidence>
<dbReference type="Pfam" id="PF00005">
    <property type="entry name" value="ABC_tran"/>
    <property type="match status" value="1"/>
</dbReference>
<protein>
    <submittedName>
        <fullName evidence="11">ABC transporter ATP-binding protein</fullName>
    </submittedName>
</protein>
<dbReference type="GO" id="GO:0034040">
    <property type="term" value="F:ATPase-coupled lipid transmembrane transporter activity"/>
    <property type="evidence" value="ECO:0007669"/>
    <property type="project" value="TreeGrafter"/>
</dbReference>
<name>A0A849SE02_UNCEI</name>
<dbReference type="PANTHER" id="PTHR24221">
    <property type="entry name" value="ATP-BINDING CASSETTE SUB-FAMILY B"/>
    <property type="match status" value="1"/>
</dbReference>
<evidence type="ECO:0000256" key="6">
    <source>
        <dbReference type="ARBA" id="ARBA00022989"/>
    </source>
</evidence>
<sequence>MKLYLRLLGYLAPYRARLLIAMFWMLIYAVSSTVTISMVSPLLQVMFERGRTATRAPIGPPPGSVEAARVTGPERAGIASAAEGRARESTLAIAAESFELSRIARWPQIARARVERSLLGLPPLAAVSRICLLLLVVILIKNLADYLQSFLMVAVEQAALRDLRGDLQRHLQRLSLSFYHARRTGNLVARLTHDFEYLRMALAASTSTLVKDALTLLGGLAIAFYVSGHLALLSLVILPPAAWLIGTLGRQMRRRSTQSQERMGDLAAMLQEAFAGARVIKAFGGEAHEARRFARANADFNHAYVRMRRVAAAARPLSEVVLVAVAVGMLWLGAREIFVRGTLAPHQFMLFVIALVSTVSPIRSLADVNTNIQQGLSAAKRVFDVLDTAPDVTDRPGARALGPLRDRIRFEHVRFAYDGENEVLRDLSLEVRRGEVVALVGSSGAGKSTAMDLIPRFHDPSAGRVTIDGVDLRDLTMASLRAQLAVVTQETFLFHDTLRNNIAYGTPEATDAAIEAAAEAAHAHEFIRRLPNGYATLVGERGLTLSGGERQRIAIARAILRNAPLLLLDEATSSLDAESERLVQEALERLMQDRTVLVIAHRLSTVQHADRIVVLEAGRVVASGTHRELLGQDGPYRRLYDLQFVA</sequence>
<feature type="transmembrane region" description="Helical" evidence="8">
    <location>
        <begin position="20"/>
        <end position="43"/>
    </location>
</feature>